<dbReference type="InterPro" id="IPR021139">
    <property type="entry name" value="NYN"/>
</dbReference>
<accession>A0A9P5Z9W9</accession>
<dbReference type="GO" id="GO:0004540">
    <property type="term" value="F:RNA nuclease activity"/>
    <property type="evidence" value="ECO:0007669"/>
    <property type="project" value="InterPro"/>
</dbReference>
<feature type="compositionally biased region" description="Low complexity" evidence="1">
    <location>
        <begin position="182"/>
        <end position="195"/>
    </location>
</feature>
<dbReference type="GO" id="GO:1905762">
    <property type="term" value="F:CCR4-NOT complex binding"/>
    <property type="evidence" value="ECO:0007669"/>
    <property type="project" value="TreeGrafter"/>
</dbReference>
<feature type="domain" description="NYN" evidence="2">
    <location>
        <begin position="4"/>
        <end position="142"/>
    </location>
</feature>
<sequence>MQDVAIFWDYENCPPPSNASGYIVSNNIRLMAQTYGSVKSLKAYMEITDQVSSPRALAMRSEFQSSGISLIDCPHNGRKEVADKMIIVDMLAYAIDNPAPSVIVLISGDRDFAYALSILRLRHYQVVLVTLSNAHPSLTSQASVCFDWHSEIICPVQPPSQTSSNLIRLVAEKPTYEDRSSRQLSPQSQSSQSTQDAECFPERTDHGDLLHYLRVVTQPSRRRSDLVSYGASIGQQGKCERLGHFKSTTTSSNDVPSESVQTLASPPVVATVAQPQSNSWSDKAPSFSTPLPEPDEPAPLTLLPSLMQPESPLNSPMGCYAVVEHDAPTSDFSFINPIRPASAPHSLPSQSPLPPLVESLGTERAADEVLQCPAKIVAPSMPPHDSTTSEPQRHPSEEAQSPPERPVPVVEPSDPSNASIVVSEEIQSTDLAHPDIESPELPSRILTDTDSDIASHSSATILVNQPASAAGLQEMTRASKRSLKDSESQVSQTRKSDSQTMVDATPAFSSTQVKTEAVVPPIFKILVDTLKTEKAKGYSRPLRSFVADAMYKKGFTFANTGAANFSQYSAIAEQKGVIELGGLEAHAWISLKPGYEASLIIKPATPIVPPIFKTLIQTLKVQQSKGFPRALRSIVAHTIYRSGFVYKDAGVSKFGQYAALAEKQGIVELGGDKEDEEWITLTPEYRNIPMSLVS</sequence>
<keyword evidence="4" id="KW-1185">Reference proteome</keyword>
<dbReference type="Gene3D" id="3.40.50.1010">
    <property type="entry name" value="5'-nuclease"/>
    <property type="match status" value="1"/>
</dbReference>
<dbReference type="InterPro" id="IPR024768">
    <property type="entry name" value="Marf1"/>
</dbReference>
<organism evidence="3 4">
    <name type="scientific">Pholiota conissans</name>
    <dbReference type="NCBI Taxonomy" id="109636"/>
    <lineage>
        <taxon>Eukaryota</taxon>
        <taxon>Fungi</taxon>
        <taxon>Dikarya</taxon>
        <taxon>Basidiomycota</taxon>
        <taxon>Agaricomycotina</taxon>
        <taxon>Agaricomycetes</taxon>
        <taxon>Agaricomycetidae</taxon>
        <taxon>Agaricales</taxon>
        <taxon>Agaricineae</taxon>
        <taxon>Strophariaceae</taxon>
        <taxon>Pholiota</taxon>
    </lineage>
</organism>
<dbReference type="EMBL" id="MU155150">
    <property type="protein sequence ID" value="KAF9483799.1"/>
    <property type="molecule type" value="Genomic_DNA"/>
</dbReference>
<feature type="region of interest" description="Disordered" evidence="1">
    <location>
        <begin position="465"/>
        <end position="503"/>
    </location>
</feature>
<name>A0A9P5Z9W9_9AGAR</name>
<gene>
    <name evidence="3" type="ORF">BDN70DRAFT_873423</name>
</gene>
<feature type="compositionally biased region" description="Polar residues" evidence="1">
    <location>
        <begin position="488"/>
        <end position="503"/>
    </location>
</feature>
<dbReference type="GO" id="GO:0005777">
    <property type="term" value="C:peroxisome"/>
    <property type="evidence" value="ECO:0007669"/>
    <property type="project" value="InterPro"/>
</dbReference>
<dbReference type="PANTHER" id="PTHR14379">
    <property type="entry name" value="LIMKAIN B LKAP"/>
    <property type="match status" value="1"/>
</dbReference>
<dbReference type="GO" id="GO:0010468">
    <property type="term" value="P:regulation of gene expression"/>
    <property type="evidence" value="ECO:0007669"/>
    <property type="project" value="InterPro"/>
</dbReference>
<dbReference type="PANTHER" id="PTHR14379:SF3">
    <property type="entry name" value="MEIOSIS REGULATOR AND MRNA STABILITY FACTOR 1"/>
    <property type="match status" value="1"/>
</dbReference>
<evidence type="ECO:0000256" key="1">
    <source>
        <dbReference type="SAM" id="MobiDB-lite"/>
    </source>
</evidence>
<protein>
    <recommendedName>
        <fullName evidence="2">NYN domain-containing protein</fullName>
    </recommendedName>
</protein>
<evidence type="ECO:0000259" key="2">
    <source>
        <dbReference type="Pfam" id="PF01936"/>
    </source>
</evidence>
<proteinExistence type="predicted"/>
<dbReference type="Pfam" id="PF01936">
    <property type="entry name" value="NYN"/>
    <property type="match status" value="1"/>
</dbReference>
<dbReference type="OrthoDB" id="549353at2759"/>
<comment type="caution">
    <text evidence="3">The sequence shown here is derived from an EMBL/GenBank/DDBJ whole genome shotgun (WGS) entry which is preliminary data.</text>
</comment>
<dbReference type="Proteomes" id="UP000807469">
    <property type="component" value="Unassembled WGS sequence"/>
</dbReference>
<feature type="region of interest" description="Disordered" evidence="1">
    <location>
        <begin position="274"/>
        <end position="295"/>
    </location>
</feature>
<feature type="region of interest" description="Disordered" evidence="1">
    <location>
        <begin position="376"/>
        <end position="417"/>
    </location>
</feature>
<feature type="compositionally biased region" description="Low complexity" evidence="1">
    <location>
        <begin position="407"/>
        <end position="416"/>
    </location>
</feature>
<evidence type="ECO:0000313" key="3">
    <source>
        <dbReference type="EMBL" id="KAF9483799.1"/>
    </source>
</evidence>
<evidence type="ECO:0000313" key="4">
    <source>
        <dbReference type="Proteomes" id="UP000807469"/>
    </source>
</evidence>
<dbReference type="CDD" id="cd10910">
    <property type="entry name" value="PIN_limkain_b1_N_like"/>
    <property type="match status" value="1"/>
</dbReference>
<reference evidence="3" key="1">
    <citation type="submission" date="2020-11" db="EMBL/GenBank/DDBJ databases">
        <authorList>
            <consortium name="DOE Joint Genome Institute"/>
            <person name="Ahrendt S."/>
            <person name="Riley R."/>
            <person name="Andreopoulos W."/>
            <person name="Labutti K."/>
            <person name="Pangilinan J."/>
            <person name="Ruiz-Duenas F.J."/>
            <person name="Barrasa J.M."/>
            <person name="Sanchez-Garcia M."/>
            <person name="Camarero S."/>
            <person name="Miyauchi S."/>
            <person name="Serrano A."/>
            <person name="Linde D."/>
            <person name="Babiker R."/>
            <person name="Drula E."/>
            <person name="Ayuso-Fernandez I."/>
            <person name="Pacheco R."/>
            <person name="Padilla G."/>
            <person name="Ferreira P."/>
            <person name="Barriuso J."/>
            <person name="Kellner H."/>
            <person name="Castanera R."/>
            <person name="Alfaro M."/>
            <person name="Ramirez L."/>
            <person name="Pisabarro A.G."/>
            <person name="Kuo A."/>
            <person name="Tritt A."/>
            <person name="Lipzen A."/>
            <person name="He G."/>
            <person name="Yan M."/>
            <person name="Ng V."/>
            <person name="Cullen D."/>
            <person name="Martin F."/>
            <person name="Rosso M.-N."/>
            <person name="Henrissat B."/>
            <person name="Hibbett D."/>
            <person name="Martinez A.T."/>
            <person name="Grigoriev I.V."/>
        </authorList>
    </citation>
    <scope>NUCLEOTIDE SEQUENCE</scope>
    <source>
        <strain evidence="3">CIRM-BRFM 674</strain>
    </source>
</reference>
<dbReference type="AlphaFoldDB" id="A0A9P5Z9W9"/>
<feature type="compositionally biased region" description="Polar residues" evidence="1">
    <location>
        <begin position="274"/>
        <end position="289"/>
    </location>
</feature>
<feature type="region of interest" description="Disordered" evidence="1">
    <location>
        <begin position="176"/>
        <end position="199"/>
    </location>
</feature>